<dbReference type="PROSITE" id="PS50294">
    <property type="entry name" value="WD_REPEATS_REGION"/>
    <property type="match status" value="1"/>
</dbReference>
<evidence type="ECO:0000256" key="2">
    <source>
        <dbReference type="ARBA" id="ARBA00022701"/>
    </source>
</evidence>
<dbReference type="Pfam" id="PF23414">
    <property type="entry name" value="Beta-prop_EML_2"/>
    <property type="match status" value="1"/>
</dbReference>
<organism evidence="6 7">
    <name type="scientific">Tribonema minus</name>
    <dbReference type="NCBI Taxonomy" id="303371"/>
    <lineage>
        <taxon>Eukaryota</taxon>
        <taxon>Sar</taxon>
        <taxon>Stramenopiles</taxon>
        <taxon>Ochrophyta</taxon>
        <taxon>PX clade</taxon>
        <taxon>Xanthophyceae</taxon>
        <taxon>Tribonematales</taxon>
        <taxon>Tribonemataceae</taxon>
        <taxon>Tribonema</taxon>
    </lineage>
</organism>
<feature type="repeat" description="WD" evidence="4">
    <location>
        <begin position="146"/>
        <end position="183"/>
    </location>
</feature>
<dbReference type="PROSITE" id="PS50082">
    <property type="entry name" value="WD_REPEATS_2"/>
    <property type="match status" value="1"/>
</dbReference>
<evidence type="ECO:0000256" key="1">
    <source>
        <dbReference type="ARBA" id="ARBA00022574"/>
    </source>
</evidence>
<dbReference type="InterPro" id="IPR001680">
    <property type="entry name" value="WD40_rpt"/>
</dbReference>
<comment type="caution">
    <text evidence="6">The sequence shown here is derived from an EMBL/GenBank/DDBJ whole genome shotgun (WGS) entry which is preliminary data.</text>
</comment>
<name>A0A835ZFR0_9STRA</name>
<dbReference type="InterPro" id="IPR015943">
    <property type="entry name" value="WD40/YVTN_repeat-like_dom_sf"/>
</dbReference>
<dbReference type="PANTHER" id="PTHR13720:SF50">
    <property type="entry name" value="ECHINODERM MICROTUBULE-ASSOCIATED PROTEIN-LIKE 2"/>
    <property type="match status" value="1"/>
</dbReference>
<sequence length="183" mass="19933">MQIKLVLSAQDNAASIWPAINLSSQINRCCLPCVCSYITHLDFGRDGQRTCLQTNSGDYELLFSNAETGAQITSATAVRDCEWETWTCTLGWPVQGIWPKGADGTDVNAVDASADRRLLATADDKASAVKIFRYPCVNAHAEAVPAGGHSSHVTNIRWNRNASKLISTGRRDGCIMQWTVTNS</sequence>
<dbReference type="InterPro" id="IPR050630">
    <property type="entry name" value="WD_repeat_EMAP"/>
</dbReference>
<evidence type="ECO:0000313" key="6">
    <source>
        <dbReference type="EMBL" id="KAG5192223.1"/>
    </source>
</evidence>
<proteinExistence type="predicted"/>
<dbReference type="PANTHER" id="PTHR13720">
    <property type="entry name" value="WD-40 REPEAT PROTEIN"/>
    <property type="match status" value="1"/>
</dbReference>
<dbReference type="SUPFAM" id="SSF50978">
    <property type="entry name" value="WD40 repeat-like"/>
    <property type="match status" value="1"/>
</dbReference>
<dbReference type="GO" id="GO:0005874">
    <property type="term" value="C:microtubule"/>
    <property type="evidence" value="ECO:0007669"/>
    <property type="project" value="UniProtKB-KW"/>
</dbReference>
<dbReference type="InterPro" id="IPR036322">
    <property type="entry name" value="WD40_repeat_dom_sf"/>
</dbReference>
<dbReference type="OrthoDB" id="47802at2759"/>
<dbReference type="InterPro" id="IPR055442">
    <property type="entry name" value="Beta-prop_EML-like_2nd"/>
</dbReference>
<keyword evidence="1 4" id="KW-0853">WD repeat</keyword>
<keyword evidence="2" id="KW-0493">Microtubule</keyword>
<evidence type="ECO:0000256" key="3">
    <source>
        <dbReference type="ARBA" id="ARBA00022737"/>
    </source>
</evidence>
<dbReference type="GO" id="GO:0072686">
    <property type="term" value="C:mitotic spindle"/>
    <property type="evidence" value="ECO:0007669"/>
    <property type="project" value="TreeGrafter"/>
</dbReference>
<dbReference type="Gene3D" id="2.130.10.10">
    <property type="entry name" value="YVTN repeat-like/Quinoprotein amine dehydrogenase"/>
    <property type="match status" value="1"/>
</dbReference>
<dbReference type="Proteomes" id="UP000664859">
    <property type="component" value="Unassembled WGS sequence"/>
</dbReference>
<keyword evidence="3" id="KW-0677">Repeat</keyword>
<protein>
    <recommendedName>
        <fullName evidence="5">EML-like second beta-propeller domain-containing protein</fullName>
    </recommendedName>
</protein>
<evidence type="ECO:0000256" key="4">
    <source>
        <dbReference type="PROSITE-ProRule" id="PRU00221"/>
    </source>
</evidence>
<reference evidence="6" key="1">
    <citation type="submission" date="2021-02" db="EMBL/GenBank/DDBJ databases">
        <title>First Annotated Genome of the Yellow-green Alga Tribonema minus.</title>
        <authorList>
            <person name="Mahan K.M."/>
        </authorList>
    </citation>
    <scope>NUCLEOTIDE SEQUENCE</scope>
    <source>
        <strain evidence="6">UTEX B ZZ1240</strain>
    </source>
</reference>
<gene>
    <name evidence="6" type="ORF">JKP88DRAFT_173750</name>
</gene>
<dbReference type="AlphaFoldDB" id="A0A835ZFR0"/>
<feature type="domain" description="EML-like second beta-propeller" evidence="5">
    <location>
        <begin position="5"/>
        <end position="180"/>
    </location>
</feature>
<dbReference type="GO" id="GO:0008017">
    <property type="term" value="F:microtubule binding"/>
    <property type="evidence" value="ECO:0007669"/>
    <property type="project" value="TreeGrafter"/>
</dbReference>
<accession>A0A835ZFR0</accession>
<evidence type="ECO:0000313" key="7">
    <source>
        <dbReference type="Proteomes" id="UP000664859"/>
    </source>
</evidence>
<keyword evidence="7" id="KW-1185">Reference proteome</keyword>
<dbReference type="GO" id="GO:0000226">
    <property type="term" value="P:microtubule cytoskeleton organization"/>
    <property type="evidence" value="ECO:0007669"/>
    <property type="project" value="TreeGrafter"/>
</dbReference>
<dbReference type="EMBL" id="JAFCMP010000009">
    <property type="protein sequence ID" value="KAG5192223.1"/>
    <property type="molecule type" value="Genomic_DNA"/>
</dbReference>
<evidence type="ECO:0000259" key="5">
    <source>
        <dbReference type="Pfam" id="PF23414"/>
    </source>
</evidence>